<reference evidence="2" key="2">
    <citation type="journal article" date="2022" name="Microbiol. Resour. Announc.">
        <title>Metagenome Sequencing to Explore Phylogenomics of Terrestrial Cyanobacteria.</title>
        <authorList>
            <person name="Ward R.D."/>
            <person name="Stajich J.E."/>
            <person name="Johansen J.R."/>
            <person name="Huntemann M."/>
            <person name="Clum A."/>
            <person name="Foster B."/>
            <person name="Foster B."/>
            <person name="Roux S."/>
            <person name="Palaniappan K."/>
            <person name="Varghese N."/>
            <person name="Mukherjee S."/>
            <person name="Reddy T.B.K."/>
            <person name="Daum C."/>
            <person name="Copeland A."/>
            <person name="Chen I.A."/>
            <person name="Ivanova N.N."/>
            <person name="Kyrpides N.C."/>
            <person name="Shapiro N."/>
            <person name="Eloe-Fadrosh E.A."/>
            <person name="Pietrasiak N."/>
        </authorList>
    </citation>
    <scope>NUCLEOTIDE SEQUENCE</scope>
    <source>
        <strain evidence="2">HA4357-MV3</strain>
    </source>
</reference>
<accession>A0A9E3H5Z2</accession>
<gene>
    <name evidence="2" type="ORF">KME28_05575</name>
</gene>
<dbReference type="InterPro" id="IPR046540">
    <property type="entry name" value="DMFA2_C"/>
</dbReference>
<feature type="domain" description="N,N-dimethylformamidase beta subunit-like C-terminal" evidence="1">
    <location>
        <begin position="103"/>
        <end position="520"/>
    </location>
</feature>
<evidence type="ECO:0000313" key="3">
    <source>
        <dbReference type="Proteomes" id="UP000813215"/>
    </source>
</evidence>
<evidence type="ECO:0000313" key="2">
    <source>
        <dbReference type="EMBL" id="MBW4431206.1"/>
    </source>
</evidence>
<reference evidence="2" key="1">
    <citation type="submission" date="2021-05" db="EMBL/GenBank/DDBJ databases">
        <authorList>
            <person name="Pietrasiak N."/>
            <person name="Ward R."/>
            <person name="Stajich J.E."/>
            <person name="Kurbessoian T."/>
        </authorList>
    </citation>
    <scope>NUCLEOTIDE SEQUENCE</scope>
    <source>
        <strain evidence="2">HA4357-MV3</strain>
    </source>
</reference>
<evidence type="ECO:0000259" key="1">
    <source>
        <dbReference type="Pfam" id="PF20254"/>
    </source>
</evidence>
<comment type="caution">
    <text evidence="2">The sequence shown here is derived from an EMBL/GenBank/DDBJ whole genome shotgun (WGS) entry which is preliminary data.</text>
</comment>
<organism evidence="2 3">
    <name type="scientific">Pelatocladus maniniholoensis HA4357-MV3</name>
    <dbReference type="NCBI Taxonomy" id="1117104"/>
    <lineage>
        <taxon>Bacteria</taxon>
        <taxon>Bacillati</taxon>
        <taxon>Cyanobacteriota</taxon>
        <taxon>Cyanophyceae</taxon>
        <taxon>Nostocales</taxon>
        <taxon>Nostocaceae</taxon>
        <taxon>Pelatocladus</taxon>
    </lineage>
</organism>
<dbReference type="EMBL" id="JAHHHW010000055">
    <property type="protein sequence ID" value="MBW4431206.1"/>
    <property type="molecule type" value="Genomic_DNA"/>
</dbReference>
<dbReference type="Pfam" id="PF20254">
    <property type="entry name" value="DMFA2_C"/>
    <property type="match status" value="1"/>
</dbReference>
<dbReference type="AlphaFoldDB" id="A0A9E3H5Z2"/>
<sequence>MTGNIIVLIKKLNNTIKVLAVALLILILTLLIFLDPNQAIDINIPKHHRKNPTIVENLKTGTTHWQLTNPATKREIEGYASLTSVNRGEEIKFFVNTKEPNYTIEIFRMGWYGNKGGRQITPIIKRKGVKQRPPIVDQATGLIECDWTDPYVLKISDNPDNSTFWTSGIYLAKLTTGISGKQSYIIFVVRDDSRASDILFQSSVTTYQAYNNWGGMSLYRWNSRGKQAYKVSFNRPYAISPNRAAAYGVGAGEFLTNFQPKRRTSSAGWEYNMLRWLERQGYDVTYSTDIDTHENSLDPYSGKSMLLLHKAFLSVGHDEYWSWQMRQNVEAARDAGVSLGFFSSNSCYWQIRLEPSQITGNINRIIVAYKENAALDPYARDKDPNNDYLVTTVWRKKPVNLPEDALIGVMYQTFQVNADIVINHTAPSWLLTDTQLMQNHNQASVSRNLQSSNKQIRLEGLLGYEVDRMFGNAPNYTIRVAHSPYRYGRGIRYADMTVYTTNSGATVFATGSMQWSWGLDDYNVPQLRPSVLNADAQIMTRNILAQMLKQGTLNSEQ</sequence>
<proteinExistence type="predicted"/>
<name>A0A9E3H5Z2_9NOST</name>
<protein>
    <recommendedName>
        <fullName evidence="1">N,N-dimethylformamidase beta subunit-like C-terminal domain-containing protein</fullName>
    </recommendedName>
</protein>
<dbReference type="Proteomes" id="UP000813215">
    <property type="component" value="Unassembled WGS sequence"/>
</dbReference>